<keyword evidence="3" id="KW-1185">Reference proteome</keyword>
<accession>A0A6D2IYG4</accession>
<evidence type="ECO:0000313" key="3">
    <source>
        <dbReference type="Proteomes" id="UP000467841"/>
    </source>
</evidence>
<dbReference type="Proteomes" id="UP000467841">
    <property type="component" value="Unassembled WGS sequence"/>
</dbReference>
<evidence type="ECO:0000256" key="1">
    <source>
        <dbReference type="SAM" id="MobiDB-lite"/>
    </source>
</evidence>
<comment type="caution">
    <text evidence="2">The sequence shown here is derived from an EMBL/GenBank/DDBJ whole genome shotgun (WGS) entry which is preliminary data.</text>
</comment>
<dbReference type="AlphaFoldDB" id="A0A6D2IYG4"/>
<feature type="compositionally biased region" description="Basic residues" evidence="1">
    <location>
        <begin position="31"/>
        <end position="41"/>
    </location>
</feature>
<dbReference type="EMBL" id="CACVBM020001088">
    <property type="protein sequence ID" value="CAA7029971.1"/>
    <property type="molecule type" value="Genomic_DNA"/>
</dbReference>
<organism evidence="2 3">
    <name type="scientific">Microthlaspi erraticum</name>
    <dbReference type="NCBI Taxonomy" id="1685480"/>
    <lineage>
        <taxon>Eukaryota</taxon>
        <taxon>Viridiplantae</taxon>
        <taxon>Streptophyta</taxon>
        <taxon>Embryophyta</taxon>
        <taxon>Tracheophyta</taxon>
        <taxon>Spermatophyta</taxon>
        <taxon>Magnoliopsida</taxon>
        <taxon>eudicotyledons</taxon>
        <taxon>Gunneridae</taxon>
        <taxon>Pentapetalae</taxon>
        <taxon>rosids</taxon>
        <taxon>malvids</taxon>
        <taxon>Brassicales</taxon>
        <taxon>Brassicaceae</taxon>
        <taxon>Coluteocarpeae</taxon>
        <taxon>Microthlaspi</taxon>
    </lineage>
</organism>
<reference evidence="2" key="1">
    <citation type="submission" date="2020-01" db="EMBL/GenBank/DDBJ databases">
        <authorList>
            <person name="Mishra B."/>
        </authorList>
    </citation>
    <scope>NUCLEOTIDE SEQUENCE [LARGE SCALE GENOMIC DNA]</scope>
</reference>
<name>A0A6D2IYG4_9BRAS</name>
<proteinExistence type="predicted"/>
<gene>
    <name evidence="2" type="ORF">MERR_LOCUS17206</name>
</gene>
<protein>
    <submittedName>
        <fullName evidence="2">Uncharacterized protein</fullName>
    </submittedName>
</protein>
<feature type="region of interest" description="Disordered" evidence="1">
    <location>
        <begin position="1"/>
        <end position="48"/>
    </location>
</feature>
<evidence type="ECO:0000313" key="2">
    <source>
        <dbReference type="EMBL" id="CAA7029971.1"/>
    </source>
</evidence>
<sequence>MVMGTCLSTKRIRRSPLQEEEEDGDRSEEKKKKKKNRKRRGDKRESTMNLHLIHMPYRKRKPPIEIEEIRNLLRWQWRKHIWNWNYRRRILKLEGEAAC</sequence>